<keyword evidence="1" id="KW-0812">Transmembrane</keyword>
<comment type="caution">
    <text evidence="2">The sequence shown here is derived from an EMBL/GenBank/DDBJ whole genome shotgun (WGS) entry which is preliminary data.</text>
</comment>
<dbReference type="Proteomes" id="UP001292094">
    <property type="component" value="Unassembled WGS sequence"/>
</dbReference>
<keyword evidence="1" id="KW-1133">Transmembrane helix</keyword>
<sequence>MHSDNVLYWPHLDPPFTLSQDNFLAVVLEGDNTPDITRTQDHTLPPDTTPGHSAVREADADIISTPWMQVEHVEFEDSVEGQQLEREPNVCCYYRLIDFVVVSGVIIVVVLL</sequence>
<reference evidence="2" key="1">
    <citation type="submission" date="2023-11" db="EMBL/GenBank/DDBJ databases">
        <title>Genome assemblies of two species of porcelain crab, Petrolisthes cinctipes and Petrolisthes manimaculis (Anomura: Porcellanidae).</title>
        <authorList>
            <person name="Angst P."/>
        </authorList>
    </citation>
    <scope>NUCLEOTIDE SEQUENCE</scope>
    <source>
        <strain evidence="2">PB745_02</strain>
        <tissue evidence="2">Gill</tissue>
    </source>
</reference>
<accession>A0AAE1QD41</accession>
<feature type="transmembrane region" description="Helical" evidence="1">
    <location>
        <begin position="93"/>
        <end position="111"/>
    </location>
</feature>
<gene>
    <name evidence="2" type="ORF">Pmani_004937</name>
</gene>
<proteinExistence type="predicted"/>
<organism evidence="2 3">
    <name type="scientific">Petrolisthes manimaculis</name>
    <dbReference type="NCBI Taxonomy" id="1843537"/>
    <lineage>
        <taxon>Eukaryota</taxon>
        <taxon>Metazoa</taxon>
        <taxon>Ecdysozoa</taxon>
        <taxon>Arthropoda</taxon>
        <taxon>Crustacea</taxon>
        <taxon>Multicrustacea</taxon>
        <taxon>Malacostraca</taxon>
        <taxon>Eumalacostraca</taxon>
        <taxon>Eucarida</taxon>
        <taxon>Decapoda</taxon>
        <taxon>Pleocyemata</taxon>
        <taxon>Anomura</taxon>
        <taxon>Galatheoidea</taxon>
        <taxon>Porcellanidae</taxon>
        <taxon>Petrolisthes</taxon>
    </lineage>
</organism>
<name>A0AAE1QD41_9EUCA</name>
<keyword evidence="1" id="KW-0472">Membrane</keyword>
<evidence type="ECO:0000256" key="1">
    <source>
        <dbReference type="SAM" id="Phobius"/>
    </source>
</evidence>
<dbReference type="EMBL" id="JAWZYT010000364">
    <property type="protein sequence ID" value="KAK4324421.1"/>
    <property type="molecule type" value="Genomic_DNA"/>
</dbReference>
<keyword evidence="3" id="KW-1185">Reference proteome</keyword>
<evidence type="ECO:0000313" key="2">
    <source>
        <dbReference type="EMBL" id="KAK4324421.1"/>
    </source>
</evidence>
<protein>
    <submittedName>
        <fullName evidence="2">Uncharacterized protein</fullName>
    </submittedName>
</protein>
<dbReference type="AlphaFoldDB" id="A0AAE1QD41"/>
<evidence type="ECO:0000313" key="3">
    <source>
        <dbReference type="Proteomes" id="UP001292094"/>
    </source>
</evidence>